<reference evidence="8 9" key="1">
    <citation type="submission" date="2016-03" db="EMBL/GenBank/DDBJ databases">
        <authorList>
            <person name="Ploux O."/>
        </authorList>
    </citation>
    <scope>NUCLEOTIDE SEQUENCE [LARGE SCALE GENOMIC DNA]</scope>
    <source>
        <strain evidence="8 9">R-45378</strain>
    </source>
</reference>
<evidence type="ECO:0000256" key="3">
    <source>
        <dbReference type="ARBA" id="ARBA00023125"/>
    </source>
</evidence>
<dbReference type="InterPro" id="IPR013762">
    <property type="entry name" value="Integrase-like_cat_sf"/>
</dbReference>
<keyword evidence="3 5" id="KW-0238">DNA-binding</keyword>
<dbReference type="OrthoDB" id="9784724at2"/>
<dbReference type="InterPro" id="IPR002104">
    <property type="entry name" value="Integrase_catalytic"/>
</dbReference>
<dbReference type="SUPFAM" id="SSF56349">
    <property type="entry name" value="DNA breaking-rejoining enzymes"/>
    <property type="match status" value="1"/>
</dbReference>
<dbReference type="PANTHER" id="PTHR30349:SF41">
    <property type="entry name" value="INTEGRASE_RECOMBINASE PROTEIN MJ0367-RELATED"/>
    <property type="match status" value="1"/>
</dbReference>
<comment type="caution">
    <text evidence="8">The sequence shown here is derived from an EMBL/GenBank/DDBJ whole genome shotgun (WGS) entry which is preliminary data.</text>
</comment>
<evidence type="ECO:0000313" key="9">
    <source>
        <dbReference type="Proteomes" id="UP000077857"/>
    </source>
</evidence>
<dbReference type="Gene3D" id="1.10.443.10">
    <property type="entry name" value="Intergrase catalytic core"/>
    <property type="match status" value="1"/>
</dbReference>
<evidence type="ECO:0000256" key="2">
    <source>
        <dbReference type="ARBA" id="ARBA00022908"/>
    </source>
</evidence>
<dbReference type="InterPro" id="IPR050090">
    <property type="entry name" value="Tyrosine_recombinase_XerCD"/>
</dbReference>
<dbReference type="Gene3D" id="1.10.150.130">
    <property type="match status" value="1"/>
</dbReference>
<organism evidence="8 9">
    <name type="scientific">Methylomonas koyamae</name>
    <dbReference type="NCBI Taxonomy" id="702114"/>
    <lineage>
        <taxon>Bacteria</taxon>
        <taxon>Pseudomonadati</taxon>
        <taxon>Pseudomonadota</taxon>
        <taxon>Gammaproteobacteria</taxon>
        <taxon>Methylococcales</taxon>
        <taxon>Methylococcaceae</taxon>
        <taxon>Methylomonas</taxon>
    </lineage>
</organism>
<feature type="domain" description="Tyr recombinase" evidence="6">
    <location>
        <begin position="239"/>
        <end position="416"/>
    </location>
</feature>
<accession>A0A177NLH2</accession>
<evidence type="ECO:0000256" key="4">
    <source>
        <dbReference type="ARBA" id="ARBA00023172"/>
    </source>
</evidence>
<dbReference type="PROSITE" id="PS51900">
    <property type="entry name" value="CB"/>
    <property type="match status" value="1"/>
</dbReference>
<gene>
    <name evidence="8" type="ORF">A1507_08840</name>
</gene>
<name>A0A177NLH2_9GAMM</name>
<dbReference type="GO" id="GO:0006310">
    <property type="term" value="P:DNA recombination"/>
    <property type="evidence" value="ECO:0007669"/>
    <property type="project" value="UniProtKB-KW"/>
</dbReference>
<evidence type="ECO:0000259" key="7">
    <source>
        <dbReference type="PROSITE" id="PS51900"/>
    </source>
</evidence>
<keyword evidence="4" id="KW-0233">DNA recombination</keyword>
<dbReference type="GO" id="GO:0003677">
    <property type="term" value="F:DNA binding"/>
    <property type="evidence" value="ECO:0007669"/>
    <property type="project" value="UniProtKB-UniRule"/>
</dbReference>
<evidence type="ECO:0000256" key="1">
    <source>
        <dbReference type="ARBA" id="ARBA00008857"/>
    </source>
</evidence>
<dbReference type="Pfam" id="PF00589">
    <property type="entry name" value="Phage_integrase"/>
    <property type="match status" value="1"/>
</dbReference>
<proteinExistence type="inferred from homology"/>
<dbReference type="AlphaFoldDB" id="A0A177NLH2"/>
<feature type="domain" description="Core-binding (CB)" evidence="7">
    <location>
        <begin position="128"/>
        <end position="209"/>
    </location>
</feature>
<evidence type="ECO:0008006" key="10">
    <source>
        <dbReference type="Google" id="ProtNLM"/>
    </source>
</evidence>
<dbReference type="InterPro" id="IPR010998">
    <property type="entry name" value="Integrase_recombinase_N"/>
</dbReference>
<dbReference type="Proteomes" id="UP000077857">
    <property type="component" value="Unassembled WGS sequence"/>
</dbReference>
<dbReference type="EMBL" id="LUUJ01000056">
    <property type="protein sequence ID" value="OAI18711.1"/>
    <property type="molecule type" value="Genomic_DNA"/>
</dbReference>
<protein>
    <recommendedName>
        <fullName evidence="10">Integrase</fullName>
    </recommendedName>
</protein>
<sequence length="428" mass="47238">MLNIESRNGWYTAVVKVPKKLQPILGKAKFSQALGTTNPREAQRLAAPFIARWKFEIEKARGGHGIAAKAAQEWRTYFAEQAAAIEGEPEGARREALEAGMDELRSSFVDQLRSLPEAQADTLAGLVDGSRTLTSEYFEAWKSQLDLAPKTIDQMSRDIALLIERFVTLDGITKEGVLLFLSDLERAGKGPATIKRVLCSYRNYWSYLQDSHIVSIEHDPFDLQRLLAGKFKRAAKKKAQRRAFTPADVVRLWSLAVDRGDQQLADLIVLGAYTGARIEELCSLKCDDVSPVSFIVREAKTNAGVREVPIHSALVPLMARLKASTKDGYLLSGLTFNKYGDRSNAIGKRFGRLKESAGFDGTLVFHSLRKTLITLLEQAGIPENFCCDIVGHEKGTIGYGHYSGGASLANKRDAIENVSYPFPDGTVV</sequence>
<comment type="similarity">
    <text evidence="1">Belongs to the 'phage' integrase family.</text>
</comment>
<evidence type="ECO:0000259" key="6">
    <source>
        <dbReference type="PROSITE" id="PS51898"/>
    </source>
</evidence>
<keyword evidence="2" id="KW-0229">DNA integration</keyword>
<dbReference type="GO" id="GO:0015074">
    <property type="term" value="P:DNA integration"/>
    <property type="evidence" value="ECO:0007669"/>
    <property type="project" value="UniProtKB-KW"/>
</dbReference>
<dbReference type="InterPro" id="IPR044068">
    <property type="entry name" value="CB"/>
</dbReference>
<dbReference type="InterPro" id="IPR046668">
    <property type="entry name" value="DUF6538"/>
</dbReference>
<dbReference type="RefSeq" id="WP_064039869.1">
    <property type="nucleotide sequence ID" value="NZ_LUUJ01000056.1"/>
</dbReference>
<dbReference type="PROSITE" id="PS51898">
    <property type="entry name" value="TYR_RECOMBINASE"/>
    <property type="match status" value="1"/>
</dbReference>
<dbReference type="PANTHER" id="PTHR30349">
    <property type="entry name" value="PHAGE INTEGRASE-RELATED"/>
    <property type="match status" value="1"/>
</dbReference>
<evidence type="ECO:0000313" key="8">
    <source>
        <dbReference type="EMBL" id="OAI18711.1"/>
    </source>
</evidence>
<evidence type="ECO:0000256" key="5">
    <source>
        <dbReference type="PROSITE-ProRule" id="PRU01248"/>
    </source>
</evidence>
<dbReference type="Pfam" id="PF20172">
    <property type="entry name" value="DUF6538"/>
    <property type="match status" value="1"/>
</dbReference>
<dbReference type="InterPro" id="IPR011010">
    <property type="entry name" value="DNA_brk_join_enz"/>
</dbReference>